<comment type="pathway">
    <text evidence="1 7">Cofactor biosynthesis; tetrahydrofolate biosynthesis; 5,6,7,8-tetrahydrofolate from 7,8-dihydrofolate: step 1/1.</text>
</comment>
<comment type="similarity">
    <text evidence="2 7 8">Belongs to the dihydrofolate reductase family.</text>
</comment>
<dbReference type="GO" id="GO:0004146">
    <property type="term" value="F:dihydrofolate reductase activity"/>
    <property type="evidence" value="ECO:0007669"/>
    <property type="project" value="UniProtKB-EC"/>
</dbReference>
<keyword evidence="4 7" id="KW-0554">One-carbon metabolism</keyword>
<dbReference type="UniPathway" id="UPA00077">
    <property type="reaction ID" value="UER00158"/>
</dbReference>
<dbReference type="PANTHER" id="PTHR48069:SF3">
    <property type="entry name" value="DIHYDROFOLATE REDUCTASE"/>
    <property type="match status" value="1"/>
</dbReference>
<evidence type="ECO:0000256" key="3">
    <source>
        <dbReference type="ARBA" id="ARBA00012856"/>
    </source>
</evidence>
<evidence type="ECO:0000256" key="7">
    <source>
        <dbReference type="PIRNR" id="PIRNR000194"/>
    </source>
</evidence>
<dbReference type="GO" id="GO:0046655">
    <property type="term" value="P:folic acid metabolic process"/>
    <property type="evidence" value="ECO:0007669"/>
    <property type="project" value="TreeGrafter"/>
</dbReference>
<dbReference type="InterPro" id="IPR017925">
    <property type="entry name" value="DHFR_CS"/>
</dbReference>
<sequence length="157" mass="18043">MIALIVAMSLNHVIGNKGQIPWRIKGEQRRFKELTTGKTVIMGKRSFEEIGKPLPNRKTILISNTMNYKDDNCITAGSLREALEIAGNSSEVYIAGGEMLYKEALPLVDKMYITLVEQNVEGDTFFPPFRQEDFKIVYQEKFDGDIPYTYYTYERVK</sequence>
<dbReference type="GO" id="GO:0046452">
    <property type="term" value="P:dihydrofolate metabolic process"/>
    <property type="evidence" value="ECO:0007669"/>
    <property type="project" value="TreeGrafter"/>
</dbReference>
<gene>
    <name evidence="10" type="ORF">H0486_00045</name>
</gene>
<organism evidence="10 11">
    <name type="scientific">Variimorphobacter saccharofermentans</name>
    <dbReference type="NCBI Taxonomy" id="2755051"/>
    <lineage>
        <taxon>Bacteria</taxon>
        <taxon>Bacillati</taxon>
        <taxon>Bacillota</taxon>
        <taxon>Clostridia</taxon>
        <taxon>Lachnospirales</taxon>
        <taxon>Lachnospiraceae</taxon>
        <taxon>Variimorphobacter</taxon>
    </lineage>
</organism>
<dbReference type="GO" id="GO:0005829">
    <property type="term" value="C:cytosol"/>
    <property type="evidence" value="ECO:0007669"/>
    <property type="project" value="TreeGrafter"/>
</dbReference>
<protein>
    <recommendedName>
        <fullName evidence="3 7">Dihydrofolate reductase</fullName>
        <ecNumber evidence="3 7">1.5.1.3</ecNumber>
    </recommendedName>
</protein>
<evidence type="ECO:0000259" key="9">
    <source>
        <dbReference type="PROSITE" id="PS51330"/>
    </source>
</evidence>
<dbReference type="Gene3D" id="3.40.430.10">
    <property type="entry name" value="Dihydrofolate Reductase, subunit A"/>
    <property type="match status" value="1"/>
</dbReference>
<evidence type="ECO:0000256" key="6">
    <source>
        <dbReference type="ARBA" id="ARBA00023002"/>
    </source>
</evidence>
<evidence type="ECO:0000313" key="11">
    <source>
        <dbReference type="Proteomes" id="UP000574276"/>
    </source>
</evidence>
<evidence type="ECO:0000256" key="5">
    <source>
        <dbReference type="ARBA" id="ARBA00022857"/>
    </source>
</evidence>
<dbReference type="PANTHER" id="PTHR48069">
    <property type="entry name" value="DIHYDROFOLATE REDUCTASE"/>
    <property type="match status" value="1"/>
</dbReference>
<dbReference type="InterPro" id="IPR012259">
    <property type="entry name" value="DHFR"/>
</dbReference>
<comment type="catalytic activity">
    <reaction evidence="7">
        <text>(6S)-5,6,7,8-tetrahydrofolate + NADP(+) = 7,8-dihydrofolate + NADPH + H(+)</text>
        <dbReference type="Rhea" id="RHEA:15009"/>
        <dbReference type="ChEBI" id="CHEBI:15378"/>
        <dbReference type="ChEBI" id="CHEBI:57451"/>
        <dbReference type="ChEBI" id="CHEBI:57453"/>
        <dbReference type="ChEBI" id="CHEBI:57783"/>
        <dbReference type="ChEBI" id="CHEBI:58349"/>
        <dbReference type="EC" id="1.5.1.3"/>
    </reaction>
</comment>
<dbReference type="PRINTS" id="PR00070">
    <property type="entry name" value="DHFR"/>
</dbReference>
<dbReference type="CDD" id="cd00209">
    <property type="entry name" value="DHFR"/>
    <property type="match status" value="1"/>
</dbReference>
<dbReference type="SUPFAM" id="SSF53597">
    <property type="entry name" value="Dihydrofolate reductase-like"/>
    <property type="match status" value="1"/>
</dbReference>
<dbReference type="GO" id="GO:0046654">
    <property type="term" value="P:tetrahydrofolate biosynthetic process"/>
    <property type="evidence" value="ECO:0007669"/>
    <property type="project" value="UniProtKB-UniPathway"/>
</dbReference>
<evidence type="ECO:0000256" key="8">
    <source>
        <dbReference type="RuleBase" id="RU004474"/>
    </source>
</evidence>
<dbReference type="PIRSF" id="PIRSF000194">
    <property type="entry name" value="DHFR"/>
    <property type="match status" value="1"/>
</dbReference>
<dbReference type="AlphaFoldDB" id="A0A839JUB6"/>
<dbReference type="EC" id="1.5.1.3" evidence="3 7"/>
<dbReference type="Proteomes" id="UP000574276">
    <property type="component" value="Unassembled WGS sequence"/>
</dbReference>
<dbReference type="EMBL" id="JACEGA010000001">
    <property type="protein sequence ID" value="MBB2181285.1"/>
    <property type="molecule type" value="Genomic_DNA"/>
</dbReference>
<proteinExistence type="inferred from homology"/>
<dbReference type="GO" id="GO:0006730">
    <property type="term" value="P:one-carbon metabolic process"/>
    <property type="evidence" value="ECO:0007669"/>
    <property type="project" value="UniProtKB-KW"/>
</dbReference>
<dbReference type="InterPro" id="IPR024072">
    <property type="entry name" value="DHFR-like_dom_sf"/>
</dbReference>
<dbReference type="InterPro" id="IPR001796">
    <property type="entry name" value="DHFR_dom"/>
</dbReference>
<keyword evidence="5 7" id="KW-0521">NADP</keyword>
<comment type="caution">
    <text evidence="10">The sequence shown here is derived from an EMBL/GenBank/DDBJ whole genome shotgun (WGS) entry which is preliminary data.</text>
</comment>
<evidence type="ECO:0000256" key="4">
    <source>
        <dbReference type="ARBA" id="ARBA00022563"/>
    </source>
</evidence>
<dbReference type="RefSeq" id="WP_228351066.1">
    <property type="nucleotide sequence ID" value="NZ_JACEGA010000001.1"/>
</dbReference>
<evidence type="ECO:0000256" key="1">
    <source>
        <dbReference type="ARBA" id="ARBA00004903"/>
    </source>
</evidence>
<dbReference type="Pfam" id="PF00186">
    <property type="entry name" value="DHFR_1"/>
    <property type="match status" value="1"/>
</dbReference>
<name>A0A839JUB6_9FIRM</name>
<accession>A0A839JUB6</accession>
<dbReference type="GO" id="GO:0050661">
    <property type="term" value="F:NADP binding"/>
    <property type="evidence" value="ECO:0007669"/>
    <property type="project" value="InterPro"/>
</dbReference>
<comment type="function">
    <text evidence="7">Key enzyme in folate metabolism. Catalyzes an essential reaction for de novo glycine and purine synthesis, and for DNA precursor synthesis.</text>
</comment>
<dbReference type="PROSITE" id="PS51330">
    <property type="entry name" value="DHFR_2"/>
    <property type="match status" value="1"/>
</dbReference>
<dbReference type="PROSITE" id="PS00075">
    <property type="entry name" value="DHFR_1"/>
    <property type="match status" value="1"/>
</dbReference>
<keyword evidence="11" id="KW-1185">Reference proteome</keyword>
<evidence type="ECO:0000256" key="2">
    <source>
        <dbReference type="ARBA" id="ARBA00009539"/>
    </source>
</evidence>
<feature type="domain" description="DHFR" evidence="9">
    <location>
        <begin position="1"/>
        <end position="155"/>
    </location>
</feature>
<reference evidence="10 11" key="1">
    <citation type="submission" date="2020-07" db="EMBL/GenBank/DDBJ databases">
        <title>Characterization and genome sequencing of isolate MD1, a novel member within the family Lachnospiraceae.</title>
        <authorList>
            <person name="Rettenmaier R."/>
            <person name="Di Bello L."/>
            <person name="Zinser C."/>
            <person name="Scheitz K."/>
            <person name="Liebl W."/>
            <person name="Zverlov V."/>
        </authorList>
    </citation>
    <scope>NUCLEOTIDE SEQUENCE [LARGE SCALE GENOMIC DNA]</scope>
    <source>
        <strain evidence="10 11">MD1</strain>
    </source>
</reference>
<evidence type="ECO:0000313" key="10">
    <source>
        <dbReference type="EMBL" id="MBB2181285.1"/>
    </source>
</evidence>
<keyword evidence="6 7" id="KW-0560">Oxidoreductase</keyword>